<dbReference type="Proteomes" id="UP001491310">
    <property type="component" value="Unassembled WGS sequence"/>
</dbReference>
<evidence type="ECO:0008006" key="3">
    <source>
        <dbReference type="Google" id="ProtNLM"/>
    </source>
</evidence>
<organism evidence="1 2">
    <name type="scientific">Coccomyxa subellipsoidea</name>
    <dbReference type="NCBI Taxonomy" id="248742"/>
    <lineage>
        <taxon>Eukaryota</taxon>
        <taxon>Viridiplantae</taxon>
        <taxon>Chlorophyta</taxon>
        <taxon>core chlorophytes</taxon>
        <taxon>Trebouxiophyceae</taxon>
        <taxon>Trebouxiophyceae incertae sedis</taxon>
        <taxon>Coccomyxaceae</taxon>
        <taxon>Coccomyxa</taxon>
    </lineage>
</organism>
<evidence type="ECO:0000313" key="2">
    <source>
        <dbReference type="Proteomes" id="UP001491310"/>
    </source>
</evidence>
<protein>
    <recommendedName>
        <fullName evidence="3">Glycosyltransferase family 17 protein</fullName>
    </recommendedName>
</protein>
<accession>A0ABR2YJG8</accession>
<gene>
    <name evidence="1" type="ORF">WJX75_004236</name>
</gene>
<dbReference type="PANTHER" id="PTHR12224">
    <property type="entry name" value="BETA-1,4-MANNOSYL-GLYCOPROTEIN BETA-1,4-N-ACETYLGLUCOSAMINYL-TRANSFERASE"/>
    <property type="match status" value="1"/>
</dbReference>
<comment type="caution">
    <text evidence="1">The sequence shown here is derived from an EMBL/GenBank/DDBJ whole genome shotgun (WGS) entry which is preliminary data.</text>
</comment>
<keyword evidence="2" id="KW-1185">Reference proteome</keyword>
<dbReference type="Pfam" id="PF04724">
    <property type="entry name" value="Glyco_transf_17"/>
    <property type="match status" value="1"/>
</dbReference>
<evidence type="ECO:0000313" key="1">
    <source>
        <dbReference type="EMBL" id="KAK9906564.1"/>
    </source>
</evidence>
<name>A0ABR2YJG8_9CHLO</name>
<proteinExistence type="predicted"/>
<dbReference type="InterPro" id="IPR006813">
    <property type="entry name" value="Glyco_trans_17"/>
</dbReference>
<dbReference type="PANTHER" id="PTHR12224:SF0">
    <property type="entry name" value="BETA-1,4-MANNOSYL-GLYCOPROTEIN 4-BETA-N-ACETYLGLUCOSAMINYLTRANSFERASE"/>
    <property type="match status" value="1"/>
</dbReference>
<reference evidence="1 2" key="1">
    <citation type="journal article" date="2024" name="Nat. Commun.">
        <title>Phylogenomics reveals the evolutionary origins of lichenization in chlorophyte algae.</title>
        <authorList>
            <person name="Puginier C."/>
            <person name="Libourel C."/>
            <person name="Otte J."/>
            <person name="Skaloud P."/>
            <person name="Haon M."/>
            <person name="Grisel S."/>
            <person name="Petersen M."/>
            <person name="Berrin J.G."/>
            <person name="Delaux P.M."/>
            <person name="Dal Grande F."/>
            <person name="Keller J."/>
        </authorList>
    </citation>
    <scope>NUCLEOTIDE SEQUENCE [LARGE SCALE GENOMIC DNA]</scope>
    <source>
        <strain evidence="1 2">SAG 216-7</strain>
    </source>
</reference>
<sequence>MSWKIQTGEHLFGDKGSLEVSSDTSFLSIATNAYHDISDMGRRGGPEKWGSDSAQPVAAAPFSTTMTGVQILDCFIYNGEMIAALRLQYLYDVVDEIIVVESRMTFSGLTKPQLFIERDAELFRPYLPKLKFLVINEYPEPDQAWLASKANNAWMTDLTVWFRETYQRNFAEGYIKGKYAGQKYVVLACDVDEFPKREVIAELRSFRYEHAHLALYFELEFSYYNFNWTAQYQWYHAFAVSDVGLAKKSLDDYRLENTRFHLRKDAGWHLSYYMSIADLARKIESFSHRELNLPEFKAADHIYECIRSGKDLFNRGENFDMLPARPELKASRPEGWQAFSERLAKMQEL</sequence>
<dbReference type="EMBL" id="JALJOT010000010">
    <property type="protein sequence ID" value="KAK9906564.1"/>
    <property type="molecule type" value="Genomic_DNA"/>
</dbReference>